<proteinExistence type="predicted"/>
<reference evidence="2" key="2">
    <citation type="journal article" date="2014" name="PLoS ONE">
        <title>Genome and Transcriptome Analysis of the Fungal Pathogen Fusarium oxysporum f. sp. cubense Causing Banana Vascular Wilt Disease.</title>
        <authorList>
            <person name="Guo L."/>
            <person name="Han L."/>
            <person name="Yang L."/>
            <person name="Zeng H."/>
            <person name="Fan D."/>
            <person name="Zhu Y."/>
            <person name="Feng Y."/>
            <person name="Wang G."/>
            <person name="Peng C."/>
            <person name="Jiang X."/>
            <person name="Zhou D."/>
            <person name="Ni P."/>
            <person name="Liang C."/>
            <person name="Liu L."/>
            <person name="Wang J."/>
            <person name="Mao C."/>
            <person name="Fang X."/>
            <person name="Peng M."/>
            <person name="Huang J."/>
        </authorList>
    </citation>
    <scope>NUCLEOTIDE SEQUENCE [LARGE SCALE GENOMIC DNA]</scope>
    <source>
        <strain evidence="2">race 4</strain>
    </source>
</reference>
<sequence length="77" mass="8840">IQLCKELDILICLLCPVAIKPGIDQVKHHYRNRHKAAGRQLQEVVAFAAYCTNYPAYQVLIQDLMARALWYWVLGGQ</sequence>
<evidence type="ECO:0000313" key="2">
    <source>
        <dbReference type="Proteomes" id="UP000016929"/>
    </source>
</evidence>
<organism evidence="1 2">
    <name type="scientific">Fusarium oxysporum f. sp. cubense (strain race 4)</name>
    <name type="common">Panama disease fungus</name>
    <dbReference type="NCBI Taxonomy" id="2502994"/>
    <lineage>
        <taxon>Eukaryota</taxon>
        <taxon>Fungi</taxon>
        <taxon>Dikarya</taxon>
        <taxon>Ascomycota</taxon>
        <taxon>Pezizomycotina</taxon>
        <taxon>Sordariomycetes</taxon>
        <taxon>Hypocreomycetidae</taxon>
        <taxon>Hypocreales</taxon>
        <taxon>Nectriaceae</taxon>
        <taxon>Fusarium</taxon>
        <taxon>Fusarium oxysporum species complex</taxon>
    </lineage>
</organism>
<name>N1RVA2_FUSC4</name>
<gene>
    <name evidence="1" type="ORF">FOC4_g10000253</name>
</gene>
<dbReference type="Proteomes" id="UP000016929">
    <property type="component" value="Unassembled WGS sequence"/>
</dbReference>
<protein>
    <submittedName>
        <fullName evidence="1">Uncharacterized protein</fullName>
    </submittedName>
</protein>
<accession>N1RVA2</accession>
<reference evidence="2" key="1">
    <citation type="submission" date="2012-09" db="EMBL/GenBank/DDBJ databases">
        <title>Genome sequencing and comparative transcriptomics of race 1 and race 4 of banana pathogen: Fusarium oxysporum f. sp. cubense.</title>
        <authorList>
            <person name="Fang X."/>
            <person name="Huang J."/>
        </authorList>
    </citation>
    <scope>NUCLEOTIDE SEQUENCE [LARGE SCALE GENOMIC DNA]</scope>
    <source>
        <strain evidence="2">race 4</strain>
    </source>
</reference>
<dbReference type="EMBL" id="KB726342">
    <property type="protein sequence ID" value="EMT69789.1"/>
    <property type="molecule type" value="Genomic_DNA"/>
</dbReference>
<keyword evidence="2" id="KW-1185">Reference proteome</keyword>
<feature type="non-terminal residue" evidence="1">
    <location>
        <position position="1"/>
    </location>
</feature>
<dbReference type="OrthoDB" id="5087949at2759"/>
<dbReference type="HOGENOM" id="CLU_2644645_0_0_1"/>
<dbReference type="AlphaFoldDB" id="N1RVA2"/>
<evidence type="ECO:0000313" key="1">
    <source>
        <dbReference type="EMBL" id="EMT69789.1"/>
    </source>
</evidence>
<dbReference type="STRING" id="1229665.N1RVA2"/>